<dbReference type="SUPFAM" id="SSF46689">
    <property type="entry name" value="Homeodomain-like"/>
    <property type="match status" value="2"/>
</dbReference>
<dbReference type="GeneTree" id="ENSGT00940000162277"/>
<dbReference type="AlphaFoldDB" id="A0A3B3QZQ3"/>
<evidence type="ECO:0000256" key="3">
    <source>
        <dbReference type="ARBA" id="ARBA00023242"/>
    </source>
</evidence>
<feature type="domain" description="HTH CENPB-type" evidence="7">
    <location>
        <begin position="69"/>
        <end position="141"/>
    </location>
</feature>
<keyword evidence="9" id="KW-1185">Reference proteome</keyword>
<evidence type="ECO:0000313" key="9">
    <source>
        <dbReference type="Proteomes" id="UP000261540"/>
    </source>
</evidence>
<feature type="DNA-binding region" description="H-T-H motif" evidence="4">
    <location>
        <begin position="30"/>
        <end position="50"/>
    </location>
</feature>
<dbReference type="InterPro" id="IPR006600">
    <property type="entry name" value="HTH_CenpB_DNA-bd_dom"/>
</dbReference>
<evidence type="ECO:0000313" key="8">
    <source>
        <dbReference type="Ensembl" id="ENSPKIP00000011618.1"/>
    </source>
</evidence>
<evidence type="ECO:0000256" key="1">
    <source>
        <dbReference type="ARBA" id="ARBA00004123"/>
    </source>
</evidence>
<evidence type="ECO:0000256" key="4">
    <source>
        <dbReference type="PROSITE-ProRule" id="PRU00320"/>
    </source>
</evidence>
<reference evidence="8" key="2">
    <citation type="submission" date="2025-09" db="UniProtKB">
        <authorList>
            <consortium name="Ensembl"/>
        </authorList>
    </citation>
    <scope>IDENTIFICATION</scope>
</reference>
<keyword evidence="3 4" id="KW-0539">Nucleus</keyword>
<dbReference type="PANTHER" id="PTHR19303:SF11">
    <property type="entry name" value="JERKY PROTEIN HOMOLOG"/>
    <property type="match status" value="1"/>
</dbReference>
<proteinExistence type="predicted"/>
<evidence type="ECO:0000259" key="7">
    <source>
        <dbReference type="PROSITE" id="PS51253"/>
    </source>
</evidence>
<dbReference type="InterPro" id="IPR007889">
    <property type="entry name" value="HTH_Psq"/>
</dbReference>
<dbReference type="Pfam" id="PF04218">
    <property type="entry name" value="CENP-B_N"/>
    <property type="match status" value="1"/>
</dbReference>
<dbReference type="SMART" id="SM00674">
    <property type="entry name" value="CENPB"/>
    <property type="match status" value="1"/>
</dbReference>
<dbReference type="InterPro" id="IPR004875">
    <property type="entry name" value="DDE_SF_endonuclease_dom"/>
</dbReference>
<evidence type="ECO:0000256" key="2">
    <source>
        <dbReference type="ARBA" id="ARBA00023125"/>
    </source>
</evidence>
<evidence type="ECO:0008006" key="10">
    <source>
        <dbReference type="Google" id="ProtNLM"/>
    </source>
</evidence>
<dbReference type="GO" id="GO:0003677">
    <property type="term" value="F:DNA binding"/>
    <property type="evidence" value="ECO:0007669"/>
    <property type="project" value="UniProtKB-UniRule"/>
</dbReference>
<feature type="region of interest" description="Disordered" evidence="5">
    <location>
        <begin position="592"/>
        <end position="611"/>
    </location>
</feature>
<reference evidence="8" key="1">
    <citation type="submission" date="2025-08" db="UniProtKB">
        <authorList>
            <consortium name="Ensembl"/>
        </authorList>
    </citation>
    <scope>IDENTIFICATION</scope>
</reference>
<dbReference type="InterPro" id="IPR009057">
    <property type="entry name" value="Homeodomain-like_sf"/>
</dbReference>
<dbReference type="Proteomes" id="UP000261540">
    <property type="component" value="Unplaced"/>
</dbReference>
<sequence>METSNKRKRVVLSIKEKIEICDRLEKGDSRTTIMKEYNIGSSTIYDIKSKAQKLRDFMKKSESTLAIESRHTLQQARLKHLDKVLYEWFCKQRLEGARITGPLLQEKAKEFTEKMNLKSDCKFSDGWLARFKIRHGIRRFDLSDHQKSANRPSAEEFKEKFAELVDELVLTPEQIYNASETGLLYRCLPASTLACKGKVAKLNKDRLTVLMCANMAGTHKLKLCVIGKNQTPPCFKNLSFIPVDYRAQSNALLSSEIFLDWFRHAFVPAVKENLLIKGLPEHSKVVLLLDNYKSNPPAQELVVDNVYVLFVPRNVTGLIQPMGEGFIQNFKMHYRRNLMRKLLVYEGSIADFQENFNVKDAAFMASLAWDDVQQETLQRCWHNLYRVAVFLPKMEENKFDGIETLNGCSLSKEIIDLVVGSGKEIKVRKKVIDEWLQVDKDVPVTLTINDEDIIEFVLQNQDVKEDLESDGEEEPKHTGETAMVCPSSDTGETPMVCPSSDTGEPHRACPASDIGETPMVCPSSDTGETAMVCPSSDTGETPMVCPSSDTGETPMVCPSSDTGEPHRACPASDIGETPMVCPSSDTGETAMVCPSSDTGETPMVCPSSDTG</sequence>
<dbReference type="Pfam" id="PF03184">
    <property type="entry name" value="DDE_1"/>
    <property type="match status" value="1"/>
</dbReference>
<dbReference type="InterPro" id="IPR050863">
    <property type="entry name" value="CenT-Element_Derived"/>
</dbReference>
<keyword evidence="2 4" id="KW-0238">DNA-binding</keyword>
<comment type="subcellular location">
    <subcellularLocation>
        <location evidence="1 4">Nucleus</location>
    </subcellularLocation>
</comment>
<feature type="region of interest" description="Disordered" evidence="5">
    <location>
        <begin position="465"/>
        <end position="511"/>
    </location>
</feature>
<accession>A0A3B3QZQ3</accession>
<name>A0A3B3QZQ3_9TELE</name>
<dbReference type="PROSITE" id="PS50960">
    <property type="entry name" value="HTH_PSQ"/>
    <property type="match status" value="1"/>
</dbReference>
<dbReference type="Ensembl" id="ENSPKIT00000023565.1">
    <property type="protein sequence ID" value="ENSPKIP00000011618.1"/>
    <property type="gene ID" value="ENSPKIG00000018634.1"/>
</dbReference>
<dbReference type="Pfam" id="PF03221">
    <property type="entry name" value="HTH_Tnp_Tc5"/>
    <property type="match status" value="1"/>
</dbReference>
<dbReference type="Gene3D" id="1.10.10.60">
    <property type="entry name" value="Homeodomain-like"/>
    <property type="match status" value="2"/>
</dbReference>
<feature type="domain" description="HTH psq-type" evidence="6">
    <location>
        <begin position="3"/>
        <end position="54"/>
    </location>
</feature>
<dbReference type="PROSITE" id="PS51253">
    <property type="entry name" value="HTH_CENPB"/>
    <property type="match status" value="1"/>
</dbReference>
<protein>
    <recommendedName>
        <fullName evidence="10">HTH CENPB-type domain-containing protein</fullName>
    </recommendedName>
</protein>
<dbReference type="STRING" id="1676925.ENSPKIP00000011618"/>
<evidence type="ECO:0000259" key="6">
    <source>
        <dbReference type="PROSITE" id="PS50960"/>
    </source>
</evidence>
<dbReference type="GO" id="GO:0005634">
    <property type="term" value="C:nucleus"/>
    <property type="evidence" value="ECO:0007669"/>
    <property type="project" value="UniProtKB-SubCell"/>
</dbReference>
<evidence type="ECO:0000256" key="5">
    <source>
        <dbReference type="SAM" id="MobiDB-lite"/>
    </source>
</evidence>
<dbReference type="PANTHER" id="PTHR19303">
    <property type="entry name" value="TRANSPOSON"/>
    <property type="match status" value="1"/>
</dbReference>
<organism evidence="8 9">
    <name type="scientific">Paramormyrops kingsleyae</name>
    <dbReference type="NCBI Taxonomy" id="1676925"/>
    <lineage>
        <taxon>Eukaryota</taxon>
        <taxon>Metazoa</taxon>
        <taxon>Chordata</taxon>
        <taxon>Craniata</taxon>
        <taxon>Vertebrata</taxon>
        <taxon>Euteleostomi</taxon>
        <taxon>Actinopterygii</taxon>
        <taxon>Neopterygii</taxon>
        <taxon>Teleostei</taxon>
        <taxon>Osteoglossocephala</taxon>
        <taxon>Osteoglossomorpha</taxon>
        <taxon>Osteoglossiformes</taxon>
        <taxon>Mormyridae</taxon>
        <taxon>Paramormyrops</taxon>
    </lineage>
</organism>